<accession>A0AA35KKP5</accession>
<proteinExistence type="predicted"/>
<feature type="region of interest" description="Disordered" evidence="1">
    <location>
        <begin position="1"/>
        <end position="35"/>
    </location>
</feature>
<keyword evidence="3" id="KW-1185">Reference proteome</keyword>
<protein>
    <submittedName>
        <fullName evidence="2">Uncharacterized protein</fullName>
    </submittedName>
</protein>
<dbReference type="AlphaFoldDB" id="A0AA35KKP5"/>
<sequence length="76" mass="8307">MEQSITMQTGSLQTEMEQRRTQIAGPEDPGDCTKQLTESITNIPEVKCAFKNLIGKLVSSKVEDGELKHLLLGSSS</sequence>
<name>A0AA35KKP5_9SAUR</name>
<reference evidence="2" key="1">
    <citation type="submission" date="2022-12" db="EMBL/GenBank/DDBJ databases">
        <authorList>
            <person name="Alioto T."/>
            <person name="Alioto T."/>
            <person name="Gomez Garrido J."/>
        </authorList>
    </citation>
    <scope>NUCLEOTIDE SEQUENCE</scope>
</reference>
<gene>
    <name evidence="2" type="ORF">PODLI_1B026381</name>
</gene>
<evidence type="ECO:0000256" key="1">
    <source>
        <dbReference type="SAM" id="MobiDB-lite"/>
    </source>
</evidence>
<dbReference type="EMBL" id="OX395132">
    <property type="protein sequence ID" value="CAI5779128.1"/>
    <property type="molecule type" value="Genomic_DNA"/>
</dbReference>
<dbReference type="Proteomes" id="UP001178461">
    <property type="component" value="Chromosome 7"/>
</dbReference>
<evidence type="ECO:0000313" key="3">
    <source>
        <dbReference type="Proteomes" id="UP001178461"/>
    </source>
</evidence>
<organism evidence="2 3">
    <name type="scientific">Podarcis lilfordi</name>
    <name type="common">Lilford's wall lizard</name>
    <dbReference type="NCBI Taxonomy" id="74358"/>
    <lineage>
        <taxon>Eukaryota</taxon>
        <taxon>Metazoa</taxon>
        <taxon>Chordata</taxon>
        <taxon>Craniata</taxon>
        <taxon>Vertebrata</taxon>
        <taxon>Euteleostomi</taxon>
        <taxon>Lepidosauria</taxon>
        <taxon>Squamata</taxon>
        <taxon>Bifurcata</taxon>
        <taxon>Unidentata</taxon>
        <taxon>Episquamata</taxon>
        <taxon>Laterata</taxon>
        <taxon>Lacertibaenia</taxon>
        <taxon>Lacertidae</taxon>
        <taxon>Podarcis</taxon>
    </lineage>
</organism>
<feature type="compositionally biased region" description="Polar residues" evidence="1">
    <location>
        <begin position="1"/>
        <end position="15"/>
    </location>
</feature>
<evidence type="ECO:0000313" key="2">
    <source>
        <dbReference type="EMBL" id="CAI5779128.1"/>
    </source>
</evidence>